<dbReference type="PANTHER" id="PTHR45985">
    <property type="match status" value="1"/>
</dbReference>
<dbReference type="SUPFAM" id="SSF88713">
    <property type="entry name" value="Glycoside hydrolase/deacetylase"/>
    <property type="match status" value="1"/>
</dbReference>
<dbReference type="Proteomes" id="UP000663832">
    <property type="component" value="Unassembled WGS sequence"/>
</dbReference>
<evidence type="ECO:0000313" key="4">
    <source>
        <dbReference type="EMBL" id="CAF1018686.1"/>
    </source>
</evidence>
<comment type="caution">
    <text evidence="3">The sequence shown here is derived from an EMBL/GenBank/DDBJ whole genome shotgun (WGS) entry which is preliminary data.</text>
</comment>
<organism evidence="3 6">
    <name type="scientific">Adineta steineri</name>
    <dbReference type="NCBI Taxonomy" id="433720"/>
    <lineage>
        <taxon>Eukaryota</taxon>
        <taxon>Metazoa</taxon>
        <taxon>Spiralia</taxon>
        <taxon>Gnathifera</taxon>
        <taxon>Rotifera</taxon>
        <taxon>Eurotatoria</taxon>
        <taxon>Bdelloidea</taxon>
        <taxon>Adinetida</taxon>
        <taxon>Adinetidae</taxon>
        <taxon>Adineta</taxon>
    </lineage>
</organism>
<keyword evidence="1" id="KW-0812">Transmembrane</keyword>
<feature type="chain" id="PRO_5036223135" evidence="2">
    <location>
        <begin position="22"/>
        <end position="432"/>
    </location>
</feature>
<dbReference type="Gene3D" id="3.20.20.370">
    <property type="entry name" value="Glycoside hydrolase/deacetylase"/>
    <property type="match status" value="1"/>
</dbReference>
<evidence type="ECO:0000313" key="3">
    <source>
        <dbReference type="EMBL" id="CAF0825564.1"/>
    </source>
</evidence>
<name>A0A813UM23_9BILA</name>
<keyword evidence="2" id="KW-0732">Signal</keyword>
<keyword evidence="1" id="KW-1133">Transmembrane helix</keyword>
<sequence length="432" mass="51285">MMFWHLTYLFFCLLTFTSVFCADTSCTTLNCQLPSCQCPISNRNPTSLNVTDIPQLVLFTFVGNLNQYTFDSVRSILNPAHRNPNKCPISSTFFVNDNFTDYCLVQRLFNNHNEIAMTTSSNRCPLTNCYEENHWRQWIDNDWKREIKQQRLNLIEQSYIHHSHIKGFRVPHLQIDENKHLELIRNFHFNYDSSMLFQSSKLIWPFTLNYPINLNECMNCDESYPTMEGLWQFPLHEWTYSNTSESCRTFSDPSCLPEDEVHTADLLFDFIKYNFDRHSSLTLGQRSPFVIELDLMWLSEHQNKRLEAMLRFIEYILNSEDHRHVYFVSLEQALEWIKYPRTLNELEDFWAFSCTDTIYDYDIDCAALQTDFSSKSDAQRLISKNETNKTDTEPVDRQAEELFRSGILVHSIWIFILLIIVVLIYDKYFAKK</sequence>
<keyword evidence="1" id="KW-0472">Membrane</keyword>
<proteinExistence type="predicted"/>
<dbReference type="PANTHER" id="PTHR45985:SF3">
    <property type="entry name" value="CHITIN DEACETYLASE-LIKE 4"/>
    <property type="match status" value="1"/>
</dbReference>
<evidence type="ECO:0000313" key="6">
    <source>
        <dbReference type="Proteomes" id="UP000663877"/>
    </source>
</evidence>
<evidence type="ECO:0000313" key="5">
    <source>
        <dbReference type="Proteomes" id="UP000663832"/>
    </source>
</evidence>
<protein>
    <submittedName>
        <fullName evidence="3">Uncharacterized protein</fullName>
    </submittedName>
</protein>
<evidence type="ECO:0000256" key="2">
    <source>
        <dbReference type="SAM" id="SignalP"/>
    </source>
</evidence>
<accession>A0A813UM23</accession>
<dbReference type="Proteomes" id="UP000663877">
    <property type="component" value="Unassembled WGS sequence"/>
</dbReference>
<dbReference type="InterPro" id="IPR011330">
    <property type="entry name" value="Glyco_hydro/deAcase_b/a-brl"/>
</dbReference>
<feature type="transmembrane region" description="Helical" evidence="1">
    <location>
        <begin position="407"/>
        <end position="425"/>
    </location>
</feature>
<feature type="signal peptide" evidence="2">
    <location>
        <begin position="1"/>
        <end position="21"/>
    </location>
</feature>
<dbReference type="InterPro" id="IPR052740">
    <property type="entry name" value="CE4"/>
</dbReference>
<gene>
    <name evidence="3" type="ORF">BJG266_LOCUS6507</name>
    <name evidence="4" type="ORF">QVE165_LOCUS15874</name>
</gene>
<dbReference type="EMBL" id="CAJNOM010000087">
    <property type="protein sequence ID" value="CAF1018686.1"/>
    <property type="molecule type" value="Genomic_DNA"/>
</dbReference>
<evidence type="ECO:0000256" key="1">
    <source>
        <dbReference type="SAM" id="Phobius"/>
    </source>
</evidence>
<reference evidence="3" key="1">
    <citation type="submission" date="2021-02" db="EMBL/GenBank/DDBJ databases">
        <authorList>
            <person name="Nowell W R."/>
        </authorList>
    </citation>
    <scope>NUCLEOTIDE SEQUENCE</scope>
</reference>
<dbReference type="EMBL" id="CAJNOI010000018">
    <property type="protein sequence ID" value="CAF0825564.1"/>
    <property type="molecule type" value="Genomic_DNA"/>
</dbReference>
<dbReference type="GO" id="GO:0005975">
    <property type="term" value="P:carbohydrate metabolic process"/>
    <property type="evidence" value="ECO:0007669"/>
    <property type="project" value="InterPro"/>
</dbReference>
<dbReference type="OrthoDB" id="504708at2759"/>
<keyword evidence="5" id="KW-1185">Reference proteome</keyword>
<dbReference type="AlphaFoldDB" id="A0A813UM23"/>